<dbReference type="GO" id="GO:0046983">
    <property type="term" value="F:protein dimerization activity"/>
    <property type="evidence" value="ECO:0007669"/>
    <property type="project" value="InterPro"/>
</dbReference>
<reference evidence="2 3" key="1">
    <citation type="journal article" date="2019" name="Nat. Ecol. Evol.">
        <title>Megaphylogeny resolves global patterns of mushroom evolution.</title>
        <authorList>
            <person name="Varga T."/>
            <person name="Krizsan K."/>
            <person name="Foldi C."/>
            <person name="Dima B."/>
            <person name="Sanchez-Garcia M."/>
            <person name="Sanchez-Ramirez S."/>
            <person name="Szollosi G.J."/>
            <person name="Szarkandi J.G."/>
            <person name="Papp V."/>
            <person name="Albert L."/>
            <person name="Andreopoulos W."/>
            <person name="Angelini C."/>
            <person name="Antonin V."/>
            <person name="Barry K.W."/>
            <person name="Bougher N.L."/>
            <person name="Buchanan P."/>
            <person name="Buyck B."/>
            <person name="Bense V."/>
            <person name="Catcheside P."/>
            <person name="Chovatia M."/>
            <person name="Cooper J."/>
            <person name="Damon W."/>
            <person name="Desjardin D."/>
            <person name="Finy P."/>
            <person name="Geml J."/>
            <person name="Haridas S."/>
            <person name="Hughes K."/>
            <person name="Justo A."/>
            <person name="Karasinski D."/>
            <person name="Kautmanova I."/>
            <person name="Kiss B."/>
            <person name="Kocsube S."/>
            <person name="Kotiranta H."/>
            <person name="LaButti K.M."/>
            <person name="Lechner B.E."/>
            <person name="Liimatainen K."/>
            <person name="Lipzen A."/>
            <person name="Lukacs Z."/>
            <person name="Mihaltcheva S."/>
            <person name="Morgado L.N."/>
            <person name="Niskanen T."/>
            <person name="Noordeloos M.E."/>
            <person name="Ohm R.A."/>
            <person name="Ortiz-Santana B."/>
            <person name="Ovrebo C."/>
            <person name="Racz N."/>
            <person name="Riley R."/>
            <person name="Savchenko A."/>
            <person name="Shiryaev A."/>
            <person name="Soop K."/>
            <person name="Spirin V."/>
            <person name="Szebenyi C."/>
            <person name="Tomsovsky M."/>
            <person name="Tulloss R.E."/>
            <person name="Uehling J."/>
            <person name="Grigoriev I.V."/>
            <person name="Vagvolgyi C."/>
            <person name="Papp T."/>
            <person name="Martin F.M."/>
            <person name="Miettinen O."/>
            <person name="Hibbett D.S."/>
            <person name="Nagy L.G."/>
        </authorList>
    </citation>
    <scope>NUCLEOTIDE SEQUENCE [LARGE SCALE GENOMIC DNA]</scope>
    <source>
        <strain evidence="2 3">HHB13444</strain>
    </source>
</reference>
<dbReference type="InterPro" id="IPR012337">
    <property type="entry name" value="RNaseH-like_sf"/>
</dbReference>
<dbReference type="InParanoid" id="A0A5C3NZT1"/>
<dbReference type="AlphaFoldDB" id="A0A5C3NZT1"/>
<feature type="non-terminal residue" evidence="2">
    <location>
        <position position="1"/>
    </location>
</feature>
<dbReference type="Pfam" id="PF05699">
    <property type="entry name" value="Dimer_Tnp_hAT"/>
    <property type="match status" value="1"/>
</dbReference>
<evidence type="ECO:0000313" key="3">
    <source>
        <dbReference type="Proteomes" id="UP000308197"/>
    </source>
</evidence>
<keyword evidence="3" id="KW-1185">Reference proteome</keyword>
<feature type="domain" description="HAT C-terminal dimerisation" evidence="1">
    <location>
        <begin position="1"/>
        <end position="79"/>
    </location>
</feature>
<sequence>EFDRYIAEPTVFTKDPLGWWWERRREYPRLSRMAIAYLTIPGTSVDIERIFSRGRLLLPHVRNGLSARSIRALLCLGEWSRLGLVKDRDVKHDLEDSDDDDDDGWGLLK</sequence>
<evidence type="ECO:0000313" key="2">
    <source>
        <dbReference type="EMBL" id="TFK82771.1"/>
    </source>
</evidence>
<gene>
    <name evidence="2" type="ORF">K466DRAFT_499678</name>
</gene>
<dbReference type="InterPro" id="IPR008906">
    <property type="entry name" value="HATC_C_dom"/>
</dbReference>
<dbReference type="EMBL" id="ML211451">
    <property type="protein sequence ID" value="TFK82771.1"/>
    <property type="molecule type" value="Genomic_DNA"/>
</dbReference>
<dbReference type="PANTHER" id="PTHR47611:SF1">
    <property type="entry name" value="CCHC-TYPE DOMAIN-CONTAINING PROTEIN"/>
    <property type="match status" value="1"/>
</dbReference>
<protein>
    <submittedName>
        <fullName evidence="2">HATC-domain-containing protein</fullName>
    </submittedName>
</protein>
<dbReference type="SUPFAM" id="SSF53098">
    <property type="entry name" value="Ribonuclease H-like"/>
    <property type="match status" value="1"/>
</dbReference>
<dbReference type="Proteomes" id="UP000308197">
    <property type="component" value="Unassembled WGS sequence"/>
</dbReference>
<proteinExistence type="predicted"/>
<organism evidence="2 3">
    <name type="scientific">Polyporus arcularius HHB13444</name>
    <dbReference type="NCBI Taxonomy" id="1314778"/>
    <lineage>
        <taxon>Eukaryota</taxon>
        <taxon>Fungi</taxon>
        <taxon>Dikarya</taxon>
        <taxon>Basidiomycota</taxon>
        <taxon>Agaricomycotina</taxon>
        <taxon>Agaricomycetes</taxon>
        <taxon>Polyporales</taxon>
        <taxon>Polyporaceae</taxon>
        <taxon>Polyporus</taxon>
    </lineage>
</organism>
<name>A0A5C3NZT1_9APHY</name>
<accession>A0A5C3NZT1</accession>
<dbReference type="PANTHER" id="PTHR47611">
    <property type="entry name" value="HAT DIMERISATION DOMAIN, C-TERMINAL"/>
    <property type="match status" value="1"/>
</dbReference>
<evidence type="ECO:0000259" key="1">
    <source>
        <dbReference type="Pfam" id="PF05699"/>
    </source>
</evidence>